<dbReference type="EMBL" id="JAEKNS010000083">
    <property type="protein sequence ID" value="MBJ7594861.1"/>
    <property type="molecule type" value="Genomic_DNA"/>
</dbReference>
<evidence type="ECO:0000256" key="3">
    <source>
        <dbReference type="ARBA" id="ARBA00022475"/>
    </source>
</evidence>
<feature type="transmembrane region" description="Helical" evidence="7">
    <location>
        <begin position="297"/>
        <end position="319"/>
    </location>
</feature>
<dbReference type="InterPro" id="IPR036259">
    <property type="entry name" value="MFS_trans_sf"/>
</dbReference>
<dbReference type="EMBL" id="QHBU01000005">
    <property type="protein sequence ID" value="PZR84292.1"/>
    <property type="molecule type" value="Genomic_DNA"/>
</dbReference>
<dbReference type="Gene3D" id="1.20.1250.20">
    <property type="entry name" value="MFS general substrate transporter like domains"/>
    <property type="match status" value="2"/>
</dbReference>
<reference evidence="9 12" key="3">
    <citation type="submission" date="2020-10" db="EMBL/GenBank/DDBJ databases">
        <title>Ca. Dormibacterota MAGs.</title>
        <authorList>
            <person name="Montgomery K."/>
        </authorList>
    </citation>
    <scope>NUCLEOTIDE SEQUENCE [LARGE SCALE GENOMIC DNA]</scope>
    <source>
        <strain evidence="9">SC8812_S17_18</strain>
    </source>
</reference>
<dbReference type="RefSeq" id="WP_337311432.1">
    <property type="nucleotide sequence ID" value="NZ_JAEKNS010000083.1"/>
</dbReference>
<dbReference type="AlphaFoldDB" id="A0A2W5ZFP8"/>
<evidence type="ECO:0000313" key="10">
    <source>
        <dbReference type="EMBL" id="PZR84292.1"/>
    </source>
</evidence>
<proteinExistence type="predicted"/>
<dbReference type="PROSITE" id="PS50850">
    <property type="entry name" value="MFS"/>
    <property type="match status" value="1"/>
</dbReference>
<dbReference type="InterPro" id="IPR020846">
    <property type="entry name" value="MFS_dom"/>
</dbReference>
<dbReference type="InterPro" id="IPR050171">
    <property type="entry name" value="MFS_Transporters"/>
</dbReference>
<feature type="transmembrane region" description="Helical" evidence="7">
    <location>
        <begin position="331"/>
        <end position="354"/>
    </location>
</feature>
<accession>A0A934N3Q0</accession>
<dbReference type="PANTHER" id="PTHR23517:SF3">
    <property type="entry name" value="INTEGRAL MEMBRANE TRANSPORT PROTEIN"/>
    <property type="match status" value="1"/>
</dbReference>
<comment type="subcellular location">
    <subcellularLocation>
        <location evidence="1">Cell membrane</location>
        <topology evidence="1">Multi-pass membrane protein</topology>
    </subcellularLocation>
</comment>
<sequence>MPQCLRPRTSPIFWLLSGQLIMFTGVAAMFPIAPLYVRRHGGSSLGIALFIAGPLIANMLVQVPAGRLTDRVGRRPMLLGSRAIFAVLAFALFADVGPLWLLAVLRTLQGVVSGAYVPALRAAIVDLSTPEQRGQRFAQLQACEMVGLLVGPLLGGAVALWRDSAVFGVTGAAVLVGLLAMRRIPETRVERPAGEREVPLRWWRTPGILVPCLALLAIGTVFSMYDVVWPLYLSARGNGAFVIGLTVSLFAAPLLALAAPAGRVSDRFNRRWLMLGSFAVAGVCAATYPALRSLVPIIAVGTLEACAVVLIEPTLFAVIGDNSSPAQRGRAMGIGGLFQFSGMSFGALVLGALYGVDERIAFWGAGGVLLAAAVMCAVALPARPLHRGAGPVEQGALNPLEA</sequence>
<evidence type="ECO:0000313" key="11">
    <source>
        <dbReference type="Proteomes" id="UP000248724"/>
    </source>
</evidence>
<name>A0A2W5ZFP8_9BACT</name>
<keyword evidence="3" id="KW-1003">Cell membrane</keyword>
<dbReference type="PANTHER" id="PTHR23517">
    <property type="entry name" value="RESISTANCE PROTEIN MDTM, PUTATIVE-RELATED-RELATED"/>
    <property type="match status" value="1"/>
</dbReference>
<evidence type="ECO:0000256" key="4">
    <source>
        <dbReference type="ARBA" id="ARBA00022692"/>
    </source>
</evidence>
<evidence type="ECO:0000256" key="2">
    <source>
        <dbReference type="ARBA" id="ARBA00022448"/>
    </source>
</evidence>
<evidence type="ECO:0000313" key="9">
    <source>
        <dbReference type="EMBL" id="MBJ7594861.1"/>
    </source>
</evidence>
<organism evidence="10 11">
    <name type="scientific">Candidatus Aeolococcus gillhamiae</name>
    <dbReference type="NCBI Taxonomy" id="3127015"/>
    <lineage>
        <taxon>Bacteria</taxon>
        <taxon>Bacillati</taxon>
        <taxon>Candidatus Dormiibacterota</taxon>
        <taxon>Candidatus Dormibacteria</taxon>
        <taxon>Candidatus Aeolococcales</taxon>
        <taxon>Candidatus Aeolococcaceae</taxon>
        <taxon>Candidatus Aeolococcus</taxon>
    </lineage>
</organism>
<feature type="transmembrane region" description="Helical" evidence="7">
    <location>
        <begin position="202"/>
        <end position="225"/>
    </location>
</feature>
<keyword evidence="4 7" id="KW-0812">Transmembrane</keyword>
<feature type="transmembrane region" description="Helical" evidence="7">
    <location>
        <begin position="12"/>
        <end position="33"/>
    </location>
</feature>
<keyword evidence="6 7" id="KW-0472">Membrane</keyword>
<evidence type="ECO:0000313" key="12">
    <source>
        <dbReference type="Proteomes" id="UP000606991"/>
    </source>
</evidence>
<evidence type="ECO:0000256" key="5">
    <source>
        <dbReference type="ARBA" id="ARBA00022989"/>
    </source>
</evidence>
<evidence type="ECO:0000256" key="6">
    <source>
        <dbReference type="ARBA" id="ARBA00023136"/>
    </source>
</evidence>
<evidence type="ECO:0000256" key="7">
    <source>
        <dbReference type="SAM" id="Phobius"/>
    </source>
</evidence>
<feature type="transmembrane region" description="Helical" evidence="7">
    <location>
        <begin position="45"/>
        <end position="65"/>
    </location>
</feature>
<gene>
    <name evidence="10" type="ORF">DLM65_00140</name>
    <name evidence="9" type="ORF">JF886_08365</name>
</gene>
<keyword evidence="2" id="KW-0813">Transport</keyword>
<reference evidence="10 11" key="1">
    <citation type="journal article" date="2017" name="Nature">
        <title>Atmospheric trace gases support primary production in Antarctic desert surface soil.</title>
        <authorList>
            <person name="Ji M."/>
            <person name="Greening C."/>
            <person name="Vanwonterghem I."/>
            <person name="Carere C.R."/>
            <person name="Bay S.K."/>
            <person name="Steen J.A."/>
            <person name="Montgomery K."/>
            <person name="Lines T."/>
            <person name="Beardall J."/>
            <person name="van Dorst J."/>
            <person name="Snape I."/>
            <person name="Stott M.B."/>
            <person name="Hugenholtz P."/>
            <person name="Ferrari B.C."/>
        </authorList>
    </citation>
    <scope>NUCLEOTIDE SEQUENCE [LARGE SCALE GENOMIC DNA]</scope>
    <source>
        <strain evidence="10">RRmetagenome_bin12</strain>
    </source>
</reference>
<dbReference type="Proteomes" id="UP000606991">
    <property type="component" value="Unassembled WGS sequence"/>
</dbReference>
<feature type="transmembrane region" description="Helical" evidence="7">
    <location>
        <begin position="272"/>
        <end position="291"/>
    </location>
</feature>
<dbReference type="Proteomes" id="UP000248724">
    <property type="component" value="Unassembled WGS sequence"/>
</dbReference>
<dbReference type="Pfam" id="PF07690">
    <property type="entry name" value="MFS_1"/>
    <property type="match status" value="1"/>
</dbReference>
<dbReference type="SUPFAM" id="SSF103473">
    <property type="entry name" value="MFS general substrate transporter"/>
    <property type="match status" value="1"/>
</dbReference>
<evidence type="ECO:0000256" key="1">
    <source>
        <dbReference type="ARBA" id="ARBA00004651"/>
    </source>
</evidence>
<dbReference type="CDD" id="cd17325">
    <property type="entry name" value="MFS_MdtG_SLC18_like"/>
    <property type="match status" value="1"/>
</dbReference>
<feature type="transmembrane region" description="Helical" evidence="7">
    <location>
        <begin position="237"/>
        <end position="260"/>
    </location>
</feature>
<dbReference type="GO" id="GO:0005886">
    <property type="term" value="C:plasma membrane"/>
    <property type="evidence" value="ECO:0007669"/>
    <property type="project" value="UniProtKB-SubCell"/>
</dbReference>
<comment type="caution">
    <text evidence="10">The sequence shown here is derived from an EMBL/GenBank/DDBJ whole genome shotgun (WGS) entry which is preliminary data.</text>
</comment>
<dbReference type="InterPro" id="IPR011701">
    <property type="entry name" value="MFS"/>
</dbReference>
<keyword evidence="5 7" id="KW-1133">Transmembrane helix</keyword>
<feature type="transmembrane region" description="Helical" evidence="7">
    <location>
        <begin position="360"/>
        <end position="380"/>
    </location>
</feature>
<dbReference type="GO" id="GO:0022857">
    <property type="term" value="F:transmembrane transporter activity"/>
    <property type="evidence" value="ECO:0007669"/>
    <property type="project" value="InterPro"/>
</dbReference>
<accession>A0A2W5ZFP8</accession>
<feature type="domain" description="Major facilitator superfamily (MFS) profile" evidence="8">
    <location>
        <begin position="11"/>
        <end position="384"/>
    </location>
</feature>
<evidence type="ECO:0000259" key="8">
    <source>
        <dbReference type="PROSITE" id="PS50850"/>
    </source>
</evidence>
<feature type="transmembrane region" description="Helical" evidence="7">
    <location>
        <begin position="165"/>
        <end position="181"/>
    </location>
</feature>
<dbReference type="InterPro" id="IPR001958">
    <property type="entry name" value="Tet-R_TetA/multi-R_MdtG-like"/>
</dbReference>
<protein>
    <submittedName>
        <fullName evidence="9">MFS transporter</fullName>
    </submittedName>
</protein>
<feature type="transmembrane region" description="Helical" evidence="7">
    <location>
        <begin position="77"/>
        <end position="94"/>
    </location>
</feature>
<dbReference type="PRINTS" id="PR01035">
    <property type="entry name" value="TCRTETA"/>
</dbReference>
<reference evidence="10" key="2">
    <citation type="submission" date="2018-05" db="EMBL/GenBank/DDBJ databases">
        <authorList>
            <person name="Ferrari B."/>
        </authorList>
    </citation>
    <scope>NUCLEOTIDE SEQUENCE</scope>
    <source>
        <strain evidence="10">RRmetagenome_bin12</strain>
    </source>
</reference>